<dbReference type="AlphaFoldDB" id="A0A1C5IRR1"/>
<dbReference type="STRING" id="745366.GA0070213_1074"/>
<dbReference type="EMBL" id="FMDM01000007">
    <property type="protein sequence ID" value="SCG61010.1"/>
    <property type="molecule type" value="Genomic_DNA"/>
</dbReference>
<sequence>MTDRTDSLLRRQTEPAMMAMLRAMSVCHGRAQRLDALRTSVSGAIAGAGAVVAVLGVSATAVTALGALWAVVNALGLATWSRGQLRRAATIQEMFDVDLFGLPWNEVAAGQRVAAPEISRLDRAFRGTERYLRDYYEIPELPAPYDVLACQQQSLGWGARLRRRYAYTVLAAVAAWAATGVVYGVLAELTVAHLLLAWFVPSLGALLLGVEIYRGQRDVAVERDRAGTVVHSRITSAAREPSAAADLLGLARQVQDLLFRTRCTQTRVPNWFFRRFHAADRVDFQSTMTGLGHLLAPAPRADG</sequence>
<keyword evidence="3" id="KW-1185">Reference proteome</keyword>
<gene>
    <name evidence="2" type="ORF">GA0070213_1074</name>
</gene>
<dbReference type="OrthoDB" id="3297333at2"/>
<dbReference type="Pfam" id="PF18159">
    <property type="entry name" value="S_4TM"/>
    <property type="match status" value="1"/>
</dbReference>
<organism evidence="2 3">
    <name type="scientific">Micromonospora humi</name>
    <dbReference type="NCBI Taxonomy" id="745366"/>
    <lineage>
        <taxon>Bacteria</taxon>
        <taxon>Bacillati</taxon>
        <taxon>Actinomycetota</taxon>
        <taxon>Actinomycetes</taxon>
        <taxon>Micromonosporales</taxon>
        <taxon>Micromonosporaceae</taxon>
        <taxon>Micromonospora</taxon>
    </lineage>
</organism>
<dbReference type="RefSeq" id="WP_139128678.1">
    <property type="nucleotide sequence ID" value="NZ_FMDM01000007.1"/>
</dbReference>
<proteinExistence type="predicted"/>
<keyword evidence="1" id="KW-1133">Transmembrane helix</keyword>
<feature type="transmembrane region" description="Helical" evidence="1">
    <location>
        <begin position="165"/>
        <end position="186"/>
    </location>
</feature>
<evidence type="ECO:0000313" key="2">
    <source>
        <dbReference type="EMBL" id="SCG61010.1"/>
    </source>
</evidence>
<accession>A0A1C5IRR1</accession>
<keyword evidence="1" id="KW-0812">Transmembrane</keyword>
<reference evidence="3" key="1">
    <citation type="submission" date="2016-06" db="EMBL/GenBank/DDBJ databases">
        <authorList>
            <person name="Varghese N."/>
            <person name="Submissions Spin"/>
        </authorList>
    </citation>
    <scope>NUCLEOTIDE SEQUENCE [LARGE SCALE GENOMIC DNA]</scope>
    <source>
        <strain evidence="3">DSM 45647</strain>
    </source>
</reference>
<dbReference type="InterPro" id="IPR049920">
    <property type="entry name" value="IK1_05631-like"/>
</dbReference>
<feature type="transmembrane region" description="Helical" evidence="1">
    <location>
        <begin position="192"/>
        <end position="213"/>
    </location>
</feature>
<evidence type="ECO:0000313" key="3">
    <source>
        <dbReference type="Proteomes" id="UP000199360"/>
    </source>
</evidence>
<evidence type="ECO:0000256" key="1">
    <source>
        <dbReference type="SAM" id="Phobius"/>
    </source>
</evidence>
<feature type="transmembrane region" description="Helical" evidence="1">
    <location>
        <begin position="44"/>
        <end position="77"/>
    </location>
</feature>
<protein>
    <submittedName>
        <fullName evidence="2">Uncharacterized protein</fullName>
    </submittedName>
</protein>
<keyword evidence="1" id="KW-0472">Membrane</keyword>
<name>A0A1C5IRR1_9ACTN</name>
<dbReference type="Proteomes" id="UP000199360">
    <property type="component" value="Unassembled WGS sequence"/>
</dbReference>